<comment type="caution">
    <text evidence="8">The sequence shown here is derived from an EMBL/GenBank/DDBJ whole genome shotgun (WGS) entry which is preliminary data.</text>
</comment>
<dbReference type="Gene3D" id="1.20.5.1500">
    <property type="match status" value="1"/>
</dbReference>
<comment type="similarity">
    <text evidence="6">Belongs to the BRMS1 family.</text>
</comment>
<reference evidence="8" key="1">
    <citation type="submission" date="2022-07" db="EMBL/GenBank/DDBJ databases">
        <title>Fungi with potential for degradation of polypropylene.</title>
        <authorList>
            <person name="Gostincar C."/>
        </authorList>
    </citation>
    <scope>NUCLEOTIDE SEQUENCE</scope>
    <source>
        <strain evidence="8">EXF-13287</strain>
    </source>
</reference>
<gene>
    <name evidence="8" type="ORF">NKR19_g6410</name>
</gene>
<feature type="compositionally biased region" description="Basic and acidic residues" evidence="7">
    <location>
        <begin position="335"/>
        <end position="347"/>
    </location>
</feature>
<feature type="compositionally biased region" description="Acidic residues" evidence="7">
    <location>
        <begin position="32"/>
        <end position="45"/>
    </location>
</feature>
<keyword evidence="4" id="KW-0804">Transcription</keyword>
<dbReference type="GO" id="GO:0010468">
    <property type="term" value="P:regulation of gene expression"/>
    <property type="evidence" value="ECO:0007669"/>
    <property type="project" value="UniProtKB-ARBA"/>
</dbReference>
<feature type="region of interest" description="Disordered" evidence="7">
    <location>
        <begin position="1"/>
        <end position="361"/>
    </location>
</feature>
<evidence type="ECO:0000313" key="9">
    <source>
        <dbReference type="Proteomes" id="UP001174691"/>
    </source>
</evidence>
<feature type="compositionally biased region" description="Basic and acidic residues" evidence="7">
    <location>
        <begin position="272"/>
        <end position="282"/>
    </location>
</feature>
<keyword evidence="5" id="KW-0539">Nucleus</keyword>
<organism evidence="8 9">
    <name type="scientific">Coniochaeta hoffmannii</name>
    <dbReference type="NCBI Taxonomy" id="91930"/>
    <lineage>
        <taxon>Eukaryota</taxon>
        <taxon>Fungi</taxon>
        <taxon>Dikarya</taxon>
        <taxon>Ascomycota</taxon>
        <taxon>Pezizomycotina</taxon>
        <taxon>Sordariomycetes</taxon>
        <taxon>Sordariomycetidae</taxon>
        <taxon>Coniochaetales</taxon>
        <taxon>Coniochaetaceae</taxon>
        <taxon>Coniochaeta</taxon>
    </lineage>
</organism>
<dbReference type="Proteomes" id="UP001174691">
    <property type="component" value="Unassembled WGS sequence"/>
</dbReference>
<dbReference type="Pfam" id="PF08598">
    <property type="entry name" value="Sds3"/>
    <property type="match status" value="1"/>
</dbReference>
<evidence type="ECO:0000256" key="7">
    <source>
        <dbReference type="SAM" id="MobiDB-lite"/>
    </source>
</evidence>
<evidence type="ECO:0000256" key="2">
    <source>
        <dbReference type="ARBA" id="ARBA00022491"/>
    </source>
</evidence>
<feature type="compositionally biased region" description="Acidic residues" evidence="7">
    <location>
        <begin position="147"/>
        <end position="162"/>
    </location>
</feature>
<evidence type="ECO:0000256" key="3">
    <source>
        <dbReference type="ARBA" id="ARBA00023015"/>
    </source>
</evidence>
<keyword evidence="3" id="KW-0805">Transcription regulation</keyword>
<evidence type="ECO:0000256" key="4">
    <source>
        <dbReference type="ARBA" id="ARBA00023163"/>
    </source>
</evidence>
<comment type="subcellular location">
    <subcellularLocation>
        <location evidence="1">Nucleus</location>
    </subcellularLocation>
</comment>
<dbReference type="SMART" id="SM01401">
    <property type="entry name" value="Sds3"/>
    <property type="match status" value="1"/>
</dbReference>
<evidence type="ECO:0000313" key="8">
    <source>
        <dbReference type="EMBL" id="KAJ9144446.1"/>
    </source>
</evidence>
<dbReference type="PANTHER" id="PTHR21964">
    <property type="entry name" value="BREAST CANCER METASTASIS-SUPPRESSOR 1"/>
    <property type="match status" value="1"/>
</dbReference>
<protein>
    <submittedName>
        <fullName evidence="8">Transcriptional regulatory protein DEP1</fullName>
    </submittedName>
</protein>
<evidence type="ECO:0000256" key="6">
    <source>
        <dbReference type="ARBA" id="ARBA00038256"/>
    </source>
</evidence>
<keyword evidence="9" id="KW-1185">Reference proteome</keyword>
<evidence type="ECO:0000256" key="1">
    <source>
        <dbReference type="ARBA" id="ARBA00004123"/>
    </source>
</evidence>
<feature type="compositionally biased region" description="Pro residues" evidence="7">
    <location>
        <begin position="1"/>
        <end position="15"/>
    </location>
</feature>
<dbReference type="AlphaFoldDB" id="A0AA38RMG2"/>
<dbReference type="InterPro" id="IPR013907">
    <property type="entry name" value="Sds3"/>
</dbReference>
<feature type="compositionally biased region" description="Basic residues" evidence="7">
    <location>
        <begin position="298"/>
        <end position="310"/>
    </location>
</feature>
<feature type="compositionally biased region" description="Polar residues" evidence="7">
    <location>
        <begin position="283"/>
        <end position="296"/>
    </location>
</feature>
<name>A0AA38RMG2_9PEZI</name>
<keyword evidence="2" id="KW-0678">Repressor</keyword>
<dbReference type="GO" id="GO:0005654">
    <property type="term" value="C:nucleoplasm"/>
    <property type="evidence" value="ECO:0007669"/>
    <property type="project" value="UniProtKB-ARBA"/>
</dbReference>
<sequence length="681" mass="74859">MATSEPAPPVVPRSSPPIVDHDPSNASSPLSDVEDRDADGDEMDFELPSPRATSLARQRQLEELDVASPSLSTGTDGDESRLSEADVNDSEAETERLYDTPPKNTTGRDTVYRAPEAGVQLFLERRTRPFEPSPSKLQRQFKAQTDGAEDASDNDSVSDADDDASRGSNEPGREAEPDVSRQPSPAGKTLQSTAKDSLPTVDTAKDETIDTRKRKRSSAVEQSGEPLRKRTGSVAAVESEFSADGTAIVDDEAPTPTILTREQTAEEEDRGEADTSEPKSKDVPTQSIEDTPQPARSKTAKRGTTKKRKGRGEGGGVDSPLDSPVDSGTPAADEDGARNAEDEHPELTAEEEAELAHKEEELERKKAAWEELSAIEKQFSNFRERLYQERLDQLNREEAMLTADNPTHPEYLAMLACIDARRDERIRLSTIELRMRMDLLKRKAVAERAQIMTQYHQGIRASRERVLEDLGREWYEIQHERRRVANNIPDFGIRLPQTRKESVRQAVAYNKEVSILSGVAKYQGFPAAPDIRPAREEEIEGDFEAIAYQRSRQQLQPQQAPPPPQPIYGVSPAPVSVQLAVGRGALDPAAEQWHEQTPWANPPAHRIALPRDPVGLAPALYAGPAGMRRHSGPQHGSSSTAFMNGEAMHKSHSGSGSGHERVRKMAHGVEGVKREAISHAA</sequence>
<evidence type="ECO:0000256" key="5">
    <source>
        <dbReference type="ARBA" id="ARBA00023242"/>
    </source>
</evidence>
<proteinExistence type="inferred from homology"/>
<dbReference type="FunFam" id="1.20.5.1500:FF:000002">
    <property type="entry name" value="breast cancer metastasis-suppressor 1-like protein-A"/>
    <property type="match status" value="1"/>
</dbReference>
<accession>A0AA38RMG2</accession>
<dbReference type="EMBL" id="JANBVN010000098">
    <property type="protein sequence ID" value="KAJ9144446.1"/>
    <property type="molecule type" value="Genomic_DNA"/>
</dbReference>